<sequence>MKYLTLDYLYTHAFERAIKESTADFEQAIENLETETISLVKTYLYRYYDVAKIFAEPPVRNGVLDKIITKIIIYEAVRRNVYRKVNNGYQEDYKWAMETLEKLNTGRMTLSDLPSKPKESTNNPKDSLMHGNLSNKNFFI</sequence>
<evidence type="ECO:0008006" key="3">
    <source>
        <dbReference type="Google" id="ProtNLM"/>
    </source>
</evidence>
<protein>
    <recommendedName>
        <fullName evidence="3">DUF1320 domain-containing protein</fullName>
    </recommendedName>
</protein>
<feature type="region of interest" description="Disordered" evidence="1">
    <location>
        <begin position="108"/>
        <end position="140"/>
    </location>
</feature>
<name>A0A8S5RTD6_9CAUD</name>
<evidence type="ECO:0000313" key="2">
    <source>
        <dbReference type="EMBL" id="DAE92509.1"/>
    </source>
</evidence>
<organism evidence="2">
    <name type="scientific">Myoviridae sp. ctQV19</name>
    <dbReference type="NCBI Taxonomy" id="2827607"/>
    <lineage>
        <taxon>Viruses</taxon>
        <taxon>Duplodnaviria</taxon>
        <taxon>Heunggongvirae</taxon>
        <taxon>Uroviricota</taxon>
        <taxon>Caudoviricetes</taxon>
    </lineage>
</organism>
<reference evidence="2" key="1">
    <citation type="journal article" date="2021" name="Proc. Natl. Acad. Sci. U.S.A.">
        <title>A Catalog of Tens of Thousands of Viruses from Human Metagenomes Reveals Hidden Associations with Chronic Diseases.</title>
        <authorList>
            <person name="Tisza M.J."/>
            <person name="Buck C.B."/>
        </authorList>
    </citation>
    <scope>NUCLEOTIDE SEQUENCE</scope>
    <source>
        <strain evidence="2">CtQV19</strain>
    </source>
</reference>
<evidence type="ECO:0000256" key="1">
    <source>
        <dbReference type="SAM" id="MobiDB-lite"/>
    </source>
</evidence>
<proteinExistence type="predicted"/>
<accession>A0A8S5RTD6</accession>
<dbReference type="EMBL" id="BK057801">
    <property type="protein sequence ID" value="DAE92509.1"/>
    <property type="molecule type" value="Genomic_DNA"/>
</dbReference>